<keyword evidence="8" id="KW-1133">Transmembrane helix</keyword>
<dbReference type="InterPro" id="IPR005467">
    <property type="entry name" value="His_kinase_dom"/>
</dbReference>
<keyword evidence="8" id="KW-0472">Membrane</keyword>
<dbReference type="Gene3D" id="3.30.450.20">
    <property type="entry name" value="PAS domain"/>
    <property type="match status" value="1"/>
</dbReference>
<feature type="transmembrane region" description="Helical" evidence="8">
    <location>
        <begin position="105"/>
        <end position="121"/>
    </location>
</feature>
<dbReference type="EMBL" id="JBHTAA010000005">
    <property type="protein sequence ID" value="MFC7203687.1"/>
    <property type="molecule type" value="Genomic_DNA"/>
</dbReference>
<dbReference type="PANTHER" id="PTHR42878">
    <property type="entry name" value="TWO-COMPONENT HISTIDINE KINASE"/>
    <property type="match status" value="1"/>
</dbReference>
<dbReference type="Pfam" id="PF16927">
    <property type="entry name" value="HisKA_7TM"/>
    <property type="match status" value="1"/>
</dbReference>
<evidence type="ECO:0000256" key="7">
    <source>
        <dbReference type="ARBA" id="ARBA00023012"/>
    </source>
</evidence>
<dbReference type="PRINTS" id="PR00344">
    <property type="entry name" value="BCTRLSENSOR"/>
</dbReference>
<dbReference type="Proteomes" id="UP001596481">
    <property type="component" value="Unassembled WGS sequence"/>
</dbReference>
<dbReference type="EC" id="2.7.13.3" evidence="2"/>
<dbReference type="GO" id="GO:0004673">
    <property type="term" value="F:protein histidine kinase activity"/>
    <property type="evidence" value="ECO:0007669"/>
    <property type="project" value="UniProtKB-EC"/>
</dbReference>
<evidence type="ECO:0000256" key="6">
    <source>
        <dbReference type="ARBA" id="ARBA00022840"/>
    </source>
</evidence>
<dbReference type="PROSITE" id="PS50109">
    <property type="entry name" value="HIS_KIN"/>
    <property type="match status" value="1"/>
</dbReference>
<dbReference type="InterPro" id="IPR036890">
    <property type="entry name" value="HATPase_C_sf"/>
</dbReference>
<sequence>MQWQDTAYAYPMVFAAVTSAFLTAYAVSFSRQKRGNSILVPFTALAASVTVWTTVSVVKLLLVDPTSKLTAYIALHVGAAAAPPAFLLFALAYTDRHEWVTRRTAALLYVVPLLFVLALVFNPNQLGYTGYEVFVDDGVHFLRVHDGPVSIFGLGYNIVVLLLALGVIAHYALRVSKPVRPQAYLLLGGMVVPLLVAAFELTHTPPLAGGVNMIPVSLAIPAAAFGVGVFRYRLLDLRPLAYAMAGEHSADGLIVLDTAETVVHVTDTVSTLLDTSDPYVGMDAASCVPLYDQLEPEGDPIDLPVPNAGDRFVELKRHTLTRAGTPVGWVVTVRDVTHRKQYELSLQARNAELEVFNRIVRHDIRNDMQLVTSYIDLVLEHEPLSETGRGQLNTAFRRAMHTVELTDVLGDLMRATDDADRVRHVNVADILTAAVEAIREGYPNATVSLSSCPRATVIANDLLDSVFENLLKNAVVHNDTENPTIDVSLSVTADTATVTISDDGPGIPDDRKERVFGEGERGIESRGTGIGLYLVKTIVSNFEGDVWVEDNDPRGSTFVVELPLVPTSQRPDVEVYEPES</sequence>
<organism evidence="10 11">
    <name type="scientific">Haloferax namakaokahaiae</name>
    <dbReference type="NCBI Taxonomy" id="1748331"/>
    <lineage>
        <taxon>Archaea</taxon>
        <taxon>Methanobacteriati</taxon>
        <taxon>Methanobacteriota</taxon>
        <taxon>Stenosarchaea group</taxon>
        <taxon>Halobacteria</taxon>
        <taxon>Halobacteriales</taxon>
        <taxon>Haloferacaceae</taxon>
        <taxon>Haloferax</taxon>
    </lineage>
</organism>
<dbReference type="CDD" id="cd00075">
    <property type="entry name" value="HATPase"/>
    <property type="match status" value="1"/>
</dbReference>
<dbReference type="SMART" id="SM00387">
    <property type="entry name" value="HATPase_c"/>
    <property type="match status" value="1"/>
</dbReference>
<feature type="transmembrane region" description="Helical" evidence="8">
    <location>
        <begin position="6"/>
        <end position="27"/>
    </location>
</feature>
<comment type="catalytic activity">
    <reaction evidence="1">
        <text>ATP + protein L-histidine = ADP + protein N-phospho-L-histidine.</text>
        <dbReference type="EC" id="2.7.13.3"/>
    </reaction>
</comment>
<protein>
    <recommendedName>
        <fullName evidence="2">histidine kinase</fullName>
        <ecNumber evidence="2">2.7.13.3</ecNumber>
    </recommendedName>
</protein>
<dbReference type="SUPFAM" id="SSF47384">
    <property type="entry name" value="Homodimeric domain of signal transducing histidine kinase"/>
    <property type="match status" value="1"/>
</dbReference>
<evidence type="ECO:0000256" key="3">
    <source>
        <dbReference type="ARBA" id="ARBA00022679"/>
    </source>
</evidence>
<dbReference type="InterPro" id="IPR031621">
    <property type="entry name" value="HisKA_7TM"/>
</dbReference>
<accession>A0ABD5ZEN9</accession>
<comment type="caution">
    <text evidence="10">The sequence shown here is derived from an EMBL/GenBank/DDBJ whole genome shotgun (WGS) entry which is preliminary data.</text>
</comment>
<dbReference type="SUPFAM" id="SSF55874">
    <property type="entry name" value="ATPase domain of HSP90 chaperone/DNA topoisomerase II/histidine kinase"/>
    <property type="match status" value="1"/>
</dbReference>
<keyword evidence="3" id="KW-0808">Transferase</keyword>
<dbReference type="Pfam" id="PF02518">
    <property type="entry name" value="HATPase_c"/>
    <property type="match status" value="1"/>
</dbReference>
<keyword evidence="6" id="KW-0067">ATP-binding</keyword>
<feature type="domain" description="Histidine kinase" evidence="9">
    <location>
        <begin position="359"/>
        <end position="566"/>
    </location>
</feature>
<dbReference type="InterPro" id="IPR036097">
    <property type="entry name" value="HisK_dim/P_sf"/>
</dbReference>
<dbReference type="InterPro" id="IPR004358">
    <property type="entry name" value="Sig_transdc_His_kin-like_C"/>
</dbReference>
<evidence type="ECO:0000256" key="8">
    <source>
        <dbReference type="SAM" id="Phobius"/>
    </source>
</evidence>
<evidence type="ECO:0000313" key="11">
    <source>
        <dbReference type="Proteomes" id="UP001596481"/>
    </source>
</evidence>
<keyword evidence="5 10" id="KW-0418">Kinase</keyword>
<evidence type="ECO:0000256" key="2">
    <source>
        <dbReference type="ARBA" id="ARBA00012438"/>
    </source>
</evidence>
<dbReference type="InterPro" id="IPR050351">
    <property type="entry name" value="BphY/WalK/GraS-like"/>
</dbReference>
<keyword evidence="11" id="KW-1185">Reference proteome</keyword>
<evidence type="ECO:0000256" key="4">
    <source>
        <dbReference type="ARBA" id="ARBA00022741"/>
    </source>
</evidence>
<dbReference type="Gene3D" id="3.30.565.10">
    <property type="entry name" value="Histidine kinase-like ATPase, C-terminal domain"/>
    <property type="match status" value="1"/>
</dbReference>
<keyword evidence="8" id="KW-0812">Transmembrane</keyword>
<evidence type="ECO:0000256" key="1">
    <source>
        <dbReference type="ARBA" id="ARBA00000085"/>
    </source>
</evidence>
<proteinExistence type="predicted"/>
<evidence type="ECO:0000259" key="9">
    <source>
        <dbReference type="PROSITE" id="PS50109"/>
    </source>
</evidence>
<dbReference type="GO" id="GO:0000160">
    <property type="term" value="P:phosphorelay signal transduction system"/>
    <property type="evidence" value="ECO:0007669"/>
    <property type="project" value="UniProtKB-KW"/>
</dbReference>
<dbReference type="InterPro" id="IPR003594">
    <property type="entry name" value="HATPase_dom"/>
</dbReference>
<keyword evidence="7" id="KW-0902">Two-component regulatory system</keyword>
<feature type="transmembrane region" description="Helical" evidence="8">
    <location>
        <begin position="69"/>
        <end position="93"/>
    </location>
</feature>
<feature type="transmembrane region" description="Helical" evidence="8">
    <location>
        <begin position="151"/>
        <end position="171"/>
    </location>
</feature>
<dbReference type="AlphaFoldDB" id="A0ABD5ZEN9"/>
<dbReference type="RefSeq" id="WP_390223024.1">
    <property type="nucleotide sequence ID" value="NZ_JBHTAA010000005.1"/>
</dbReference>
<keyword evidence="4" id="KW-0547">Nucleotide-binding</keyword>
<feature type="transmembrane region" description="Helical" evidence="8">
    <location>
        <begin position="39"/>
        <end position="63"/>
    </location>
</feature>
<reference evidence="10 11" key="1">
    <citation type="journal article" date="2019" name="Int. J. Syst. Evol. Microbiol.">
        <title>The Global Catalogue of Microorganisms (GCM) 10K type strain sequencing project: providing services to taxonomists for standard genome sequencing and annotation.</title>
        <authorList>
            <consortium name="The Broad Institute Genomics Platform"/>
            <consortium name="The Broad Institute Genome Sequencing Center for Infectious Disease"/>
            <person name="Wu L."/>
            <person name="Ma J."/>
        </authorList>
    </citation>
    <scope>NUCLEOTIDE SEQUENCE [LARGE SCALE GENOMIC DNA]</scope>
    <source>
        <strain evidence="10 11">DSM 29988</strain>
    </source>
</reference>
<evidence type="ECO:0000256" key="5">
    <source>
        <dbReference type="ARBA" id="ARBA00022777"/>
    </source>
</evidence>
<dbReference type="GO" id="GO:0005524">
    <property type="term" value="F:ATP binding"/>
    <property type="evidence" value="ECO:0007669"/>
    <property type="project" value="UniProtKB-KW"/>
</dbReference>
<gene>
    <name evidence="10" type="ORF">ACFQJC_09185</name>
</gene>
<name>A0ABD5ZEN9_9EURY</name>
<feature type="transmembrane region" description="Helical" evidence="8">
    <location>
        <begin position="213"/>
        <end position="234"/>
    </location>
</feature>
<feature type="transmembrane region" description="Helical" evidence="8">
    <location>
        <begin position="183"/>
        <end position="201"/>
    </location>
</feature>
<dbReference type="PANTHER" id="PTHR42878:SF7">
    <property type="entry name" value="SENSOR HISTIDINE KINASE GLRK"/>
    <property type="match status" value="1"/>
</dbReference>
<evidence type="ECO:0000313" key="10">
    <source>
        <dbReference type="EMBL" id="MFC7203687.1"/>
    </source>
</evidence>